<evidence type="ECO:0000256" key="2">
    <source>
        <dbReference type="SAM" id="Phobius"/>
    </source>
</evidence>
<keyword evidence="2" id="KW-0472">Membrane</keyword>
<dbReference type="RefSeq" id="WP_318650399.1">
    <property type="nucleotide sequence ID" value="NZ_CP137852.1"/>
</dbReference>
<organism evidence="3 4">
    <name type="scientific">Sediminicoccus rosea</name>
    <dbReference type="NCBI Taxonomy" id="1225128"/>
    <lineage>
        <taxon>Bacteria</taxon>
        <taxon>Pseudomonadati</taxon>
        <taxon>Pseudomonadota</taxon>
        <taxon>Alphaproteobacteria</taxon>
        <taxon>Acetobacterales</taxon>
        <taxon>Roseomonadaceae</taxon>
        <taxon>Sediminicoccus</taxon>
    </lineage>
</organism>
<proteinExistence type="predicted"/>
<name>A0ABZ0PLV1_9PROT</name>
<keyword evidence="2" id="KW-1133">Transmembrane helix</keyword>
<reference evidence="3 4" key="1">
    <citation type="submission" date="2023-11" db="EMBL/GenBank/DDBJ databases">
        <title>Arctic aerobic anoxygenic photoheterotroph Sediminicoccus rosea KRV36 adapts its photosynthesis to long days of polar summer.</title>
        <authorList>
            <person name="Tomasch J."/>
            <person name="Kopejtka K."/>
            <person name="Bily T."/>
            <person name="Gardiner A.T."/>
            <person name="Gardian Z."/>
            <person name="Shivaramu S."/>
            <person name="Koblizek M."/>
            <person name="Engelhardt F."/>
            <person name="Kaftan D."/>
        </authorList>
    </citation>
    <scope>NUCLEOTIDE SEQUENCE [LARGE SCALE GENOMIC DNA]</scope>
    <source>
        <strain evidence="3 4">R-30</strain>
    </source>
</reference>
<evidence type="ECO:0000313" key="4">
    <source>
        <dbReference type="Proteomes" id="UP001305521"/>
    </source>
</evidence>
<keyword evidence="4" id="KW-1185">Reference proteome</keyword>
<sequence>MAIRAQGNIVRGDAERLRRAIRAHPGQEVVLHISSEGGLLGEASDMASMIARYRIPVFLPHNAICASACFLLLAASPDRMMSETARVGGVGAAVNGANTRPEARRQDLMHPR</sequence>
<protein>
    <recommendedName>
        <fullName evidence="5">Serine dehydrogenase proteinase</fullName>
    </recommendedName>
</protein>
<keyword evidence="2" id="KW-0812">Transmembrane</keyword>
<gene>
    <name evidence="3" type="ORF">R9Z33_06015</name>
</gene>
<feature type="compositionally biased region" description="Basic and acidic residues" evidence="1">
    <location>
        <begin position="101"/>
        <end position="112"/>
    </location>
</feature>
<evidence type="ECO:0000256" key="1">
    <source>
        <dbReference type="SAM" id="MobiDB-lite"/>
    </source>
</evidence>
<feature type="region of interest" description="Disordered" evidence="1">
    <location>
        <begin position="93"/>
        <end position="112"/>
    </location>
</feature>
<dbReference type="Gene3D" id="3.90.226.10">
    <property type="entry name" value="2-enoyl-CoA Hydratase, Chain A, domain 1"/>
    <property type="match status" value="1"/>
</dbReference>
<evidence type="ECO:0000313" key="3">
    <source>
        <dbReference type="EMBL" id="WPB86426.1"/>
    </source>
</evidence>
<evidence type="ECO:0008006" key="5">
    <source>
        <dbReference type="Google" id="ProtNLM"/>
    </source>
</evidence>
<dbReference type="InterPro" id="IPR029045">
    <property type="entry name" value="ClpP/crotonase-like_dom_sf"/>
</dbReference>
<dbReference type="SUPFAM" id="SSF52096">
    <property type="entry name" value="ClpP/crotonase"/>
    <property type="match status" value="1"/>
</dbReference>
<dbReference type="Proteomes" id="UP001305521">
    <property type="component" value="Chromosome"/>
</dbReference>
<feature type="transmembrane region" description="Helical" evidence="2">
    <location>
        <begin position="55"/>
        <end position="76"/>
    </location>
</feature>
<accession>A0ABZ0PLV1</accession>
<dbReference type="EMBL" id="CP137852">
    <property type="protein sequence ID" value="WPB86426.1"/>
    <property type="molecule type" value="Genomic_DNA"/>
</dbReference>